<evidence type="ECO:0000313" key="1">
    <source>
        <dbReference type="EMBL" id="CAG6785611.1"/>
    </source>
</evidence>
<dbReference type="AlphaFoldDB" id="A0A8D9BKC2"/>
<sequence length="111" mass="12696">MVSIFLSFQKHTPNRRNISTSFSFHPDLFSQFSQHAPFHIWSERVSPTFINHYTQHNPTIHKWKCSSSTQKKGSTIPLLTLLSSSSKQSFFIPPSKETLLSYFSSDSSKAS</sequence>
<proteinExistence type="predicted"/>
<dbReference type="EMBL" id="HBUF01644610">
    <property type="protein sequence ID" value="CAG6785611.1"/>
    <property type="molecule type" value="Transcribed_RNA"/>
</dbReference>
<name>A0A8D9BKC2_9HEMI</name>
<accession>A0A8D9BKC2</accession>
<dbReference type="EMBL" id="HBUF01644609">
    <property type="protein sequence ID" value="CAG6785609.1"/>
    <property type="molecule type" value="Transcribed_RNA"/>
</dbReference>
<protein>
    <submittedName>
        <fullName evidence="1">Uncharacterized protein</fullName>
    </submittedName>
</protein>
<organism evidence="1">
    <name type="scientific">Cacopsylla melanoneura</name>
    <dbReference type="NCBI Taxonomy" id="428564"/>
    <lineage>
        <taxon>Eukaryota</taxon>
        <taxon>Metazoa</taxon>
        <taxon>Ecdysozoa</taxon>
        <taxon>Arthropoda</taxon>
        <taxon>Hexapoda</taxon>
        <taxon>Insecta</taxon>
        <taxon>Pterygota</taxon>
        <taxon>Neoptera</taxon>
        <taxon>Paraneoptera</taxon>
        <taxon>Hemiptera</taxon>
        <taxon>Sternorrhyncha</taxon>
        <taxon>Psylloidea</taxon>
        <taxon>Psyllidae</taxon>
        <taxon>Psyllinae</taxon>
        <taxon>Cacopsylla</taxon>
    </lineage>
</organism>
<reference evidence="1" key="1">
    <citation type="submission" date="2021-05" db="EMBL/GenBank/DDBJ databases">
        <authorList>
            <person name="Alioto T."/>
            <person name="Alioto T."/>
            <person name="Gomez Garrido J."/>
        </authorList>
    </citation>
    <scope>NUCLEOTIDE SEQUENCE</scope>
</reference>